<comment type="similarity">
    <text evidence="2">Belongs to the L6 tetraspanin family.</text>
</comment>
<evidence type="ECO:0000313" key="7">
    <source>
        <dbReference type="Ensembl" id="ENSPKIP00000005623.1"/>
    </source>
</evidence>
<evidence type="ECO:0000256" key="3">
    <source>
        <dbReference type="ARBA" id="ARBA00022692"/>
    </source>
</evidence>
<evidence type="ECO:0000256" key="2">
    <source>
        <dbReference type="ARBA" id="ARBA00006193"/>
    </source>
</evidence>
<evidence type="ECO:0000256" key="6">
    <source>
        <dbReference type="SAM" id="Phobius"/>
    </source>
</evidence>
<feature type="transmembrane region" description="Helical" evidence="6">
    <location>
        <begin position="195"/>
        <end position="216"/>
    </location>
</feature>
<reference evidence="7" key="1">
    <citation type="submission" date="2025-08" db="UniProtKB">
        <authorList>
            <consortium name="Ensembl"/>
        </authorList>
    </citation>
    <scope>IDENTIFICATION</scope>
</reference>
<feature type="transmembrane region" description="Helical" evidence="6">
    <location>
        <begin position="263"/>
        <end position="292"/>
    </location>
</feature>
<accession>A0A3B3QHN1</accession>
<keyword evidence="5 6" id="KW-0472">Membrane</keyword>
<dbReference type="AlphaFoldDB" id="A0A3B3QHN1"/>
<dbReference type="Ensembl" id="ENSPKIT00000029629.1">
    <property type="protein sequence ID" value="ENSPKIP00000005623.1"/>
    <property type="gene ID" value="ENSPKIG00000022226.1"/>
</dbReference>
<feature type="transmembrane region" description="Helical" evidence="6">
    <location>
        <begin position="123"/>
        <end position="141"/>
    </location>
</feature>
<dbReference type="InterPro" id="IPR008661">
    <property type="entry name" value="L6_membrane"/>
</dbReference>
<dbReference type="PANTHER" id="PTHR14198:SF20">
    <property type="entry name" value="TRANSMEMBRANE 4 L SIX FAMILY MEMBER 1A"/>
    <property type="match status" value="1"/>
</dbReference>
<keyword evidence="8" id="KW-1185">Reference proteome</keyword>
<sequence length="305" mass="33547">MHLYIMCLYVPITYQHLAQFKLGGVECSRQVWRILIGAVTGALTRGTKMPLSFMFAHITHSRVDRRAGRFSTTLLKGPALSGPTRGCSGCSIPRPDLLRRERRITFSRFTMCTGRCARCLGDLLFPLGLCAIVANILLFFPNGEVLDKDHITGHVWLFSGIIGGGFLVFLPAVVMRAAGSEDGCCANRCGMMVSIVMSAVGAVGSLYCMVVAAIGLRDGPLCWTSSGVLEYPFLNRTQDQSYLFNRTLWDECEKPRNVVLWNITLFSILLILGGLEVLLCLLQVFNGLFGCLCGTCMRKRQTGIA</sequence>
<dbReference type="Pfam" id="PF05805">
    <property type="entry name" value="L6_membrane"/>
    <property type="match status" value="1"/>
</dbReference>
<keyword evidence="3 6" id="KW-0812">Transmembrane</keyword>
<evidence type="ECO:0000313" key="8">
    <source>
        <dbReference type="Proteomes" id="UP000261540"/>
    </source>
</evidence>
<dbReference type="GO" id="GO:0016020">
    <property type="term" value="C:membrane"/>
    <property type="evidence" value="ECO:0007669"/>
    <property type="project" value="UniProtKB-SubCell"/>
</dbReference>
<proteinExistence type="inferred from homology"/>
<keyword evidence="4 6" id="KW-1133">Transmembrane helix</keyword>
<evidence type="ECO:0000256" key="5">
    <source>
        <dbReference type="ARBA" id="ARBA00023136"/>
    </source>
</evidence>
<comment type="subcellular location">
    <subcellularLocation>
        <location evidence="1">Membrane</location>
        <topology evidence="1">Multi-pass membrane protein</topology>
    </subcellularLocation>
</comment>
<dbReference type="Proteomes" id="UP000261540">
    <property type="component" value="Unplaced"/>
</dbReference>
<feature type="transmembrane region" description="Helical" evidence="6">
    <location>
        <begin position="153"/>
        <end position="174"/>
    </location>
</feature>
<evidence type="ECO:0000256" key="4">
    <source>
        <dbReference type="ARBA" id="ARBA00022989"/>
    </source>
</evidence>
<name>A0A3B3QHN1_9TELE</name>
<evidence type="ECO:0000256" key="1">
    <source>
        <dbReference type="ARBA" id="ARBA00004141"/>
    </source>
</evidence>
<organism evidence="7 8">
    <name type="scientific">Paramormyrops kingsleyae</name>
    <dbReference type="NCBI Taxonomy" id="1676925"/>
    <lineage>
        <taxon>Eukaryota</taxon>
        <taxon>Metazoa</taxon>
        <taxon>Chordata</taxon>
        <taxon>Craniata</taxon>
        <taxon>Vertebrata</taxon>
        <taxon>Euteleostomi</taxon>
        <taxon>Actinopterygii</taxon>
        <taxon>Neopterygii</taxon>
        <taxon>Teleostei</taxon>
        <taxon>Osteoglossocephala</taxon>
        <taxon>Osteoglossomorpha</taxon>
        <taxon>Osteoglossiformes</taxon>
        <taxon>Mormyridae</taxon>
        <taxon>Paramormyrops</taxon>
    </lineage>
</organism>
<evidence type="ECO:0008006" key="9">
    <source>
        <dbReference type="Google" id="ProtNLM"/>
    </source>
</evidence>
<dbReference type="GeneTree" id="ENSGT01030000234590"/>
<protein>
    <recommendedName>
        <fullName evidence="9">Transmembrane 4 L six family member 1</fullName>
    </recommendedName>
</protein>
<dbReference type="PANTHER" id="PTHR14198">
    <property type="entry name" value="TRANSMEMBRANE 4 L6 FAMILY MEMBER 1-RELATED"/>
    <property type="match status" value="1"/>
</dbReference>
<reference evidence="7" key="2">
    <citation type="submission" date="2025-09" db="UniProtKB">
        <authorList>
            <consortium name="Ensembl"/>
        </authorList>
    </citation>
    <scope>IDENTIFICATION</scope>
</reference>